<feature type="disulfide bond" evidence="1">
    <location>
        <begin position="180"/>
        <end position="198"/>
    </location>
</feature>
<dbReference type="Pfam" id="PF00020">
    <property type="entry name" value="TNFR_c6"/>
    <property type="match status" value="1"/>
</dbReference>
<evidence type="ECO:0000313" key="6">
    <source>
        <dbReference type="Proteomes" id="UP001066276"/>
    </source>
</evidence>
<feature type="disulfide bond" evidence="1">
    <location>
        <begin position="114"/>
        <end position="129"/>
    </location>
</feature>
<protein>
    <recommendedName>
        <fullName evidence="4">TNFR-Cys domain-containing protein</fullName>
    </recommendedName>
</protein>
<dbReference type="GO" id="GO:0050830">
    <property type="term" value="P:defense response to Gram-positive bacterium"/>
    <property type="evidence" value="ECO:0007669"/>
    <property type="project" value="TreeGrafter"/>
</dbReference>
<dbReference type="SMART" id="SM00208">
    <property type="entry name" value="TNFR"/>
    <property type="match status" value="4"/>
</dbReference>
<dbReference type="PROSITE" id="PS50050">
    <property type="entry name" value="TNFR_NGFR_2"/>
    <property type="match status" value="2"/>
</dbReference>
<feature type="compositionally biased region" description="Polar residues" evidence="2">
    <location>
        <begin position="298"/>
        <end position="329"/>
    </location>
</feature>
<reference evidence="5" key="1">
    <citation type="journal article" date="2022" name="bioRxiv">
        <title>Sequencing and chromosome-scale assembly of the giantPleurodeles waltlgenome.</title>
        <authorList>
            <person name="Brown T."/>
            <person name="Elewa A."/>
            <person name="Iarovenko S."/>
            <person name="Subramanian E."/>
            <person name="Araus A.J."/>
            <person name="Petzold A."/>
            <person name="Susuki M."/>
            <person name="Suzuki K.-i.T."/>
            <person name="Hayashi T."/>
            <person name="Toyoda A."/>
            <person name="Oliveira C."/>
            <person name="Osipova E."/>
            <person name="Leigh N.D."/>
            <person name="Simon A."/>
            <person name="Yun M.H."/>
        </authorList>
    </citation>
    <scope>NUCLEOTIDE SEQUENCE</scope>
    <source>
        <strain evidence="5">20211129_DDA</strain>
        <tissue evidence="5">Liver</tissue>
    </source>
</reference>
<feature type="region of interest" description="Disordered" evidence="2">
    <location>
        <begin position="275"/>
        <end position="329"/>
    </location>
</feature>
<keyword evidence="1" id="KW-1015">Disulfide bond</keyword>
<dbReference type="EMBL" id="JANPWB010000010">
    <property type="protein sequence ID" value="KAJ1141827.1"/>
    <property type="molecule type" value="Genomic_DNA"/>
</dbReference>
<dbReference type="GO" id="GO:0007165">
    <property type="term" value="P:signal transduction"/>
    <property type="evidence" value="ECO:0007669"/>
    <property type="project" value="InterPro"/>
</dbReference>
<evidence type="ECO:0000256" key="3">
    <source>
        <dbReference type="SAM" id="Phobius"/>
    </source>
</evidence>
<dbReference type="GO" id="GO:0046642">
    <property type="term" value="P:negative regulation of alpha-beta T cell proliferation"/>
    <property type="evidence" value="ECO:0007669"/>
    <property type="project" value="TreeGrafter"/>
</dbReference>
<dbReference type="Gene3D" id="2.10.50.10">
    <property type="entry name" value="Tumor Necrosis Factor Receptor, subunit A, domain 2"/>
    <property type="match status" value="3"/>
</dbReference>
<sequence length="329" mass="36321">MRRVLRRLRKMAEMDSKSTTKRTKHEPPNPESPVKNKADFKNTMDSFDKLSDILQLAQTTKVIFLKGVAQSQDPLCESGEYFIDGDCCPMCDSGNRVQRPCTTTTSGATSCIPCIAGTYMDHPSGLTECFKCKSCDSGSGLLVKSSCTYTRNTVCSCMGGYYCLNPATEECDLCERHTVCVAGEKVKVPGTERTNTVCERCPIGTFSNRSMANSCVEWMSCRDLGRTEKEPGTHLKDAECGQPIRIRPVIVAPFVVAFVIAVVFITIIWERRKEGNKKDDKTTTANEPPFQQKPLPVQETQDPATTCNTPALMLPQSTASYSGDQVEIQ</sequence>
<dbReference type="Proteomes" id="UP001066276">
    <property type="component" value="Chromosome 6"/>
</dbReference>
<feature type="transmembrane region" description="Helical" evidence="3">
    <location>
        <begin position="249"/>
        <end position="269"/>
    </location>
</feature>
<proteinExistence type="predicted"/>
<dbReference type="GO" id="GO:0006915">
    <property type="term" value="P:apoptotic process"/>
    <property type="evidence" value="ECO:0007669"/>
    <property type="project" value="InterPro"/>
</dbReference>
<dbReference type="SUPFAM" id="SSF57586">
    <property type="entry name" value="TNF receptor-like"/>
    <property type="match status" value="2"/>
</dbReference>
<keyword evidence="6" id="KW-1185">Reference proteome</keyword>
<organism evidence="5 6">
    <name type="scientific">Pleurodeles waltl</name>
    <name type="common">Iberian ribbed newt</name>
    <dbReference type="NCBI Taxonomy" id="8319"/>
    <lineage>
        <taxon>Eukaryota</taxon>
        <taxon>Metazoa</taxon>
        <taxon>Chordata</taxon>
        <taxon>Craniata</taxon>
        <taxon>Vertebrata</taxon>
        <taxon>Euteleostomi</taxon>
        <taxon>Amphibia</taxon>
        <taxon>Batrachia</taxon>
        <taxon>Caudata</taxon>
        <taxon>Salamandroidea</taxon>
        <taxon>Salamandridae</taxon>
        <taxon>Pleurodelinae</taxon>
        <taxon>Pleurodeles</taxon>
    </lineage>
</organism>
<evidence type="ECO:0000259" key="4">
    <source>
        <dbReference type="PROSITE" id="PS50050"/>
    </source>
</evidence>
<dbReference type="PROSITE" id="PS00652">
    <property type="entry name" value="TNFR_NGFR_1"/>
    <property type="match status" value="1"/>
</dbReference>
<keyword evidence="3" id="KW-1133">Transmembrane helix</keyword>
<gene>
    <name evidence="5" type="ORF">NDU88_008155</name>
</gene>
<dbReference type="AlphaFoldDB" id="A0AAV7QQZ8"/>
<comment type="caution">
    <text evidence="5">The sequence shown here is derived from an EMBL/GenBank/DDBJ whole genome shotgun (WGS) entry which is preliminary data.</text>
</comment>
<feature type="region of interest" description="Disordered" evidence="2">
    <location>
        <begin position="1"/>
        <end position="38"/>
    </location>
</feature>
<dbReference type="GO" id="GO:2000406">
    <property type="term" value="P:positive regulation of T cell migration"/>
    <property type="evidence" value="ECO:0007669"/>
    <property type="project" value="TreeGrafter"/>
</dbReference>
<keyword evidence="3" id="KW-0812">Transmembrane</keyword>
<accession>A0AAV7QQZ8</accession>
<evidence type="ECO:0000256" key="2">
    <source>
        <dbReference type="SAM" id="MobiDB-lite"/>
    </source>
</evidence>
<evidence type="ECO:0000313" key="5">
    <source>
        <dbReference type="EMBL" id="KAJ1141827.1"/>
    </source>
</evidence>
<dbReference type="PRINTS" id="PR01680">
    <property type="entry name" value="TNFACTORR6"/>
</dbReference>
<feature type="repeat" description="TNFR-Cys" evidence="1">
    <location>
        <begin position="113"/>
        <end position="155"/>
    </location>
</feature>
<feature type="domain" description="TNFR-Cys" evidence="4">
    <location>
        <begin position="113"/>
        <end position="155"/>
    </location>
</feature>
<feature type="repeat" description="TNFR-Cys" evidence="1">
    <location>
        <begin position="156"/>
        <end position="198"/>
    </location>
</feature>
<name>A0AAV7QQZ8_PLEWA</name>
<keyword evidence="3" id="KW-0472">Membrane</keyword>
<dbReference type="GO" id="GO:0009897">
    <property type="term" value="C:external side of plasma membrane"/>
    <property type="evidence" value="ECO:0007669"/>
    <property type="project" value="TreeGrafter"/>
</dbReference>
<dbReference type="PANTHER" id="PTHR46838">
    <property type="entry name" value="TUMOR NECROSIS FACTOR RECEPTOR SUPERFAMILY MEMBER 14"/>
    <property type="match status" value="1"/>
</dbReference>
<dbReference type="GO" id="GO:0006955">
    <property type="term" value="P:immune response"/>
    <property type="evidence" value="ECO:0007669"/>
    <property type="project" value="InterPro"/>
</dbReference>
<dbReference type="InterPro" id="IPR001368">
    <property type="entry name" value="TNFR/NGFR_Cys_rich_reg"/>
</dbReference>
<dbReference type="InterPro" id="IPR008063">
    <property type="entry name" value="Fas_rcpt"/>
</dbReference>
<feature type="domain" description="TNFR-Cys" evidence="4">
    <location>
        <begin position="156"/>
        <end position="198"/>
    </location>
</feature>
<dbReference type="GO" id="GO:0004888">
    <property type="term" value="F:transmembrane signaling receptor activity"/>
    <property type="evidence" value="ECO:0007669"/>
    <property type="project" value="InterPro"/>
</dbReference>
<comment type="caution">
    <text evidence="1">Lacks conserved residue(s) required for the propagation of feature annotation.</text>
</comment>
<dbReference type="PANTHER" id="PTHR46838:SF1">
    <property type="entry name" value="TUMOR NECROSIS FACTOR RECEPTOR SUPERFAMILY MEMBER 14"/>
    <property type="match status" value="1"/>
</dbReference>
<dbReference type="GO" id="GO:0050829">
    <property type="term" value="P:defense response to Gram-negative bacterium"/>
    <property type="evidence" value="ECO:0007669"/>
    <property type="project" value="TreeGrafter"/>
</dbReference>
<dbReference type="CDD" id="cd13405">
    <property type="entry name" value="TNFRSF14_teleost"/>
    <property type="match status" value="1"/>
</dbReference>
<dbReference type="GO" id="GO:0002720">
    <property type="term" value="P:positive regulation of cytokine production involved in immune response"/>
    <property type="evidence" value="ECO:0007669"/>
    <property type="project" value="TreeGrafter"/>
</dbReference>
<evidence type="ECO:0000256" key="1">
    <source>
        <dbReference type="PROSITE-ProRule" id="PRU00206"/>
    </source>
</evidence>